<feature type="region of interest" description="Disordered" evidence="1">
    <location>
        <begin position="45"/>
        <end position="72"/>
    </location>
</feature>
<dbReference type="AlphaFoldDB" id="A0AAV2IY71"/>
<dbReference type="EMBL" id="OZ035832">
    <property type="protein sequence ID" value="CAL1570256.1"/>
    <property type="molecule type" value="Genomic_DNA"/>
</dbReference>
<proteinExistence type="predicted"/>
<evidence type="ECO:0000313" key="2">
    <source>
        <dbReference type="EMBL" id="CAL1570256.1"/>
    </source>
</evidence>
<evidence type="ECO:0000256" key="1">
    <source>
        <dbReference type="SAM" id="MobiDB-lite"/>
    </source>
</evidence>
<dbReference type="Proteomes" id="UP001497482">
    <property type="component" value="Chromosome 10"/>
</dbReference>
<keyword evidence="3" id="KW-1185">Reference proteome</keyword>
<evidence type="ECO:0000313" key="3">
    <source>
        <dbReference type="Proteomes" id="UP001497482"/>
    </source>
</evidence>
<sequence>MGRRQRWVEWDTVRGDVMTHWGRHWWVDVVQQRLSSKLQNGLRRQVKMQAGGEKQRRDEYAEKRRQCDDRDD</sequence>
<gene>
    <name evidence="2" type="ORF">KC01_LOCUS2583</name>
</gene>
<organism evidence="2 3">
    <name type="scientific">Knipowitschia caucasica</name>
    <name type="common">Caucasian dwarf goby</name>
    <name type="synonym">Pomatoschistus caucasicus</name>
    <dbReference type="NCBI Taxonomy" id="637954"/>
    <lineage>
        <taxon>Eukaryota</taxon>
        <taxon>Metazoa</taxon>
        <taxon>Chordata</taxon>
        <taxon>Craniata</taxon>
        <taxon>Vertebrata</taxon>
        <taxon>Euteleostomi</taxon>
        <taxon>Actinopterygii</taxon>
        <taxon>Neopterygii</taxon>
        <taxon>Teleostei</taxon>
        <taxon>Neoteleostei</taxon>
        <taxon>Acanthomorphata</taxon>
        <taxon>Gobiaria</taxon>
        <taxon>Gobiiformes</taxon>
        <taxon>Gobioidei</taxon>
        <taxon>Gobiidae</taxon>
        <taxon>Gobiinae</taxon>
        <taxon>Knipowitschia</taxon>
    </lineage>
</organism>
<reference evidence="2 3" key="1">
    <citation type="submission" date="2024-04" db="EMBL/GenBank/DDBJ databases">
        <authorList>
            <person name="Waldvogel A.-M."/>
            <person name="Schoenle A."/>
        </authorList>
    </citation>
    <scope>NUCLEOTIDE SEQUENCE [LARGE SCALE GENOMIC DNA]</scope>
</reference>
<feature type="compositionally biased region" description="Basic and acidic residues" evidence="1">
    <location>
        <begin position="53"/>
        <end position="72"/>
    </location>
</feature>
<protein>
    <submittedName>
        <fullName evidence="2">Uncharacterized protein</fullName>
    </submittedName>
</protein>
<accession>A0AAV2IY71</accession>
<name>A0AAV2IY71_KNICA</name>